<evidence type="ECO:0000256" key="2">
    <source>
        <dbReference type="ARBA" id="ARBA00023098"/>
    </source>
</evidence>
<keyword evidence="2" id="KW-0443">Lipid metabolism</keyword>
<accession>A0A7W0DMJ8</accession>
<evidence type="ECO:0000313" key="4">
    <source>
        <dbReference type="EMBL" id="MBA2947847.1"/>
    </source>
</evidence>
<dbReference type="Gene3D" id="3.90.226.10">
    <property type="entry name" value="2-enoyl-CoA Hydratase, Chain A, domain 1"/>
    <property type="match status" value="1"/>
</dbReference>
<evidence type="ECO:0000256" key="1">
    <source>
        <dbReference type="ARBA" id="ARBA00005254"/>
    </source>
</evidence>
<dbReference type="InterPro" id="IPR014748">
    <property type="entry name" value="Enoyl-CoA_hydra_C"/>
</dbReference>
<dbReference type="InterPro" id="IPR001753">
    <property type="entry name" value="Enoyl-CoA_hydra/iso"/>
</dbReference>
<dbReference type="CDD" id="cd06558">
    <property type="entry name" value="crotonase-like"/>
    <property type="match status" value="1"/>
</dbReference>
<keyword evidence="4" id="KW-0413">Isomerase</keyword>
<proteinExistence type="inferred from homology"/>
<gene>
    <name evidence="4" type="ORF">H1D24_19025</name>
</gene>
<dbReference type="GO" id="GO:0006635">
    <property type="term" value="P:fatty acid beta-oxidation"/>
    <property type="evidence" value="ECO:0007669"/>
    <property type="project" value="TreeGrafter"/>
</dbReference>
<dbReference type="GO" id="GO:0016829">
    <property type="term" value="F:lyase activity"/>
    <property type="evidence" value="ECO:0007669"/>
    <property type="project" value="UniProtKB-KW"/>
</dbReference>
<dbReference type="EMBL" id="JACEHE010000011">
    <property type="protein sequence ID" value="MBA2947847.1"/>
    <property type="molecule type" value="Genomic_DNA"/>
</dbReference>
<name>A0A7W0DMJ8_9ACTN</name>
<dbReference type="PANTHER" id="PTHR11941:SF169">
    <property type="entry name" value="(7AS)-7A-METHYL-1,5-DIOXO-2,3,5,6,7,7A-HEXAHYDRO-1H-INDENE-CARBOXYL-COA HYDROLASE"/>
    <property type="match status" value="1"/>
</dbReference>
<dbReference type="Proteomes" id="UP000545761">
    <property type="component" value="Unassembled WGS sequence"/>
</dbReference>
<dbReference type="GO" id="GO:0016853">
    <property type="term" value="F:isomerase activity"/>
    <property type="evidence" value="ECO:0007669"/>
    <property type="project" value="UniProtKB-KW"/>
</dbReference>
<organism evidence="4 5">
    <name type="scientific">Streptomyces himalayensis subsp. himalayensis</name>
    <dbReference type="NCBI Taxonomy" id="2756131"/>
    <lineage>
        <taxon>Bacteria</taxon>
        <taxon>Bacillati</taxon>
        <taxon>Actinomycetota</taxon>
        <taxon>Actinomycetes</taxon>
        <taxon>Kitasatosporales</taxon>
        <taxon>Streptomycetaceae</taxon>
        <taxon>Streptomyces</taxon>
        <taxon>Streptomyces himalayensis</taxon>
    </lineage>
</organism>
<protein>
    <submittedName>
        <fullName evidence="4">Enoyl-CoA hydratase/isomerase family protein</fullName>
    </submittedName>
</protein>
<comment type="similarity">
    <text evidence="1">Belongs to the enoyl-CoA hydratase/isomerase family.</text>
</comment>
<evidence type="ECO:0000256" key="3">
    <source>
        <dbReference type="ARBA" id="ARBA00023239"/>
    </source>
</evidence>
<dbReference type="AlphaFoldDB" id="A0A7W0DMJ8"/>
<sequence length="259" mass="26942">MTEEEILVRERAGNVLVARLNRPAARNALTAELMTAIGAALLDAEADPEIRVLILTASGGRVFCPGMDLRAFAEGAEMNAGADEPRQAYQRLLEGGAKVPVVGAANGTALGGGMELLLACDVVVASAAAKFGFPEVKRGLFPAGGGLAIGTRIPFAAAMELVLTGDPVDAARAREIGLVNSVVPSDQVLPAALELAGRIAANAPLGLLAAKELLRLTVTDPEEAAVRGKEWQQRVFTSEDAKEGAVAFVEKRAPVWQGR</sequence>
<keyword evidence="3" id="KW-0456">Lyase</keyword>
<evidence type="ECO:0000313" key="5">
    <source>
        <dbReference type="Proteomes" id="UP000545761"/>
    </source>
</evidence>
<comment type="caution">
    <text evidence="4">The sequence shown here is derived from an EMBL/GenBank/DDBJ whole genome shotgun (WGS) entry which is preliminary data.</text>
</comment>
<dbReference type="SUPFAM" id="SSF52096">
    <property type="entry name" value="ClpP/crotonase"/>
    <property type="match status" value="1"/>
</dbReference>
<dbReference type="InterPro" id="IPR029045">
    <property type="entry name" value="ClpP/crotonase-like_dom_sf"/>
</dbReference>
<dbReference type="PANTHER" id="PTHR11941">
    <property type="entry name" value="ENOYL-COA HYDRATASE-RELATED"/>
    <property type="match status" value="1"/>
</dbReference>
<dbReference type="Gene3D" id="1.10.12.10">
    <property type="entry name" value="Lyase 2-enoyl-coa Hydratase, Chain A, domain 2"/>
    <property type="match status" value="1"/>
</dbReference>
<dbReference type="Pfam" id="PF00378">
    <property type="entry name" value="ECH_1"/>
    <property type="match status" value="1"/>
</dbReference>
<reference evidence="4 5" key="1">
    <citation type="submission" date="2020-07" db="EMBL/GenBank/DDBJ databases">
        <title>Streptomyces isolated from Indian soil.</title>
        <authorList>
            <person name="Mandal S."/>
            <person name="Maiti P.K."/>
        </authorList>
    </citation>
    <scope>NUCLEOTIDE SEQUENCE [LARGE SCALE GENOMIC DNA]</scope>
    <source>
        <strain evidence="4 5">PSKA28</strain>
    </source>
</reference>